<feature type="domain" description="HAMP" evidence="7">
    <location>
        <begin position="212"/>
        <end position="268"/>
    </location>
</feature>
<dbReference type="InterPro" id="IPR047347">
    <property type="entry name" value="YvaQ-like_sensor"/>
</dbReference>
<reference evidence="9" key="1">
    <citation type="journal article" date="2019" name="Int. J. Syst. Evol. Microbiol.">
        <title>The Global Catalogue of Microorganisms (GCM) 10K type strain sequencing project: providing services to taxonomists for standard genome sequencing and annotation.</title>
        <authorList>
            <consortium name="The Broad Institute Genomics Platform"/>
            <consortium name="The Broad Institute Genome Sequencing Center for Infectious Disease"/>
            <person name="Wu L."/>
            <person name="Ma J."/>
        </authorList>
    </citation>
    <scope>NUCLEOTIDE SEQUENCE [LARGE SCALE GENOMIC DNA]</scope>
    <source>
        <strain evidence="9">TISTR 1906</strain>
    </source>
</reference>
<dbReference type="PROSITE" id="PS50111">
    <property type="entry name" value="CHEMOTAXIS_TRANSDUC_2"/>
    <property type="match status" value="1"/>
</dbReference>
<dbReference type="CDD" id="cd06225">
    <property type="entry name" value="HAMP"/>
    <property type="match status" value="1"/>
</dbReference>
<feature type="domain" description="Methyl-accepting transducer" evidence="6">
    <location>
        <begin position="273"/>
        <end position="502"/>
    </location>
</feature>
<dbReference type="InterPro" id="IPR004089">
    <property type="entry name" value="MCPsignal_dom"/>
</dbReference>
<dbReference type="PROSITE" id="PS50885">
    <property type="entry name" value="HAMP"/>
    <property type="match status" value="1"/>
</dbReference>
<dbReference type="Pfam" id="PF00015">
    <property type="entry name" value="MCPsignal"/>
    <property type="match status" value="1"/>
</dbReference>
<dbReference type="Pfam" id="PF12729">
    <property type="entry name" value="4HB_MCP_1"/>
    <property type="match status" value="1"/>
</dbReference>
<evidence type="ECO:0000256" key="1">
    <source>
        <dbReference type="ARBA" id="ARBA00022481"/>
    </source>
</evidence>
<evidence type="ECO:0000313" key="9">
    <source>
        <dbReference type="Proteomes" id="UP001597463"/>
    </source>
</evidence>
<keyword evidence="5" id="KW-1133">Transmembrane helix</keyword>
<keyword evidence="3" id="KW-0807">Transducer</keyword>
<dbReference type="Proteomes" id="UP001597463">
    <property type="component" value="Unassembled WGS sequence"/>
</dbReference>
<evidence type="ECO:0000256" key="5">
    <source>
        <dbReference type="SAM" id="Phobius"/>
    </source>
</evidence>
<dbReference type="PANTHER" id="PTHR43531:SF14">
    <property type="entry name" value="METHYL-ACCEPTING CHEMOTAXIS PROTEIN I-RELATED"/>
    <property type="match status" value="1"/>
</dbReference>
<comment type="similarity">
    <text evidence="2">Belongs to the methyl-accepting chemotaxis (MCP) protein family.</text>
</comment>
<dbReference type="CDD" id="cd11386">
    <property type="entry name" value="MCP_signal"/>
    <property type="match status" value="1"/>
</dbReference>
<keyword evidence="4" id="KW-0175">Coiled coil</keyword>
<comment type="caution">
    <text evidence="8">The sequence shown here is derived from an EMBL/GenBank/DDBJ whole genome shotgun (WGS) entry which is preliminary data.</text>
</comment>
<evidence type="ECO:0000313" key="8">
    <source>
        <dbReference type="EMBL" id="MFD2754770.1"/>
    </source>
</evidence>
<organism evidence="8 9">
    <name type="scientific">Comamonas terrae</name>
    <dbReference type="NCBI Taxonomy" id="673548"/>
    <lineage>
        <taxon>Bacteria</taxon>
        <taxon>Pseudomonadati</taxon>
        <taxon>Pseudomonadota</taxon>
        <taxon>Betaproteobacteria</taxon>
        <taxon>Burkholderiales</taxon>
        <taxon>Comamonadaceae</taxon>
        <taxon>Comamonas</taxon>
    </lineage>
</organism>
<evidence type="ECO:0000256" key="4">
    <source>
        <dbReference type="SAM" id="Coils"/>
    </source>
</evidence>
<keyword evidence="1" id="KW-0488">Methylation</keyword>
<accession>A0ABW5UMV4</accession>
<feature type="coiled-coil region" evidence="4">
    <location>
        <begin position="292"/>
        <end position="329"/>
    </location>
</feature>
<evidence type="ECO:0000259" key="6">
    <source>
        <dbReference type="PROSITE" id="PS50111"/>
    </source>
</evidence>
<dbReference type="InterPro" id="IPR024478">
    <property type="entry name" value="HlyB_4HB_MCP"/>
</dbReference>
<keyword evidence="5" id="KW-0472">Membrane</keyword>
<evidence type="ECO:0000259" key="7">
    <source>
        <dbReference type="PROSITE" id="PS50885"/>
    </source>
</evidence>
<dbReference type="RefSeq" id="WP_066475921.1">
    <property type="nucleotide sequence ID" value="NZ_BCNT01000005.1"/>
</dbReference>
<dbReference type="SUPFAM" id="SSF58104">
    <property type="entry name" value="Methyl-accepting chemotaxis protein (MCP) signaling domain"/>
    <property type="match status" value="1"/>
</dbReference>
<sequence length="521" mass="55954">MQLKDLTIGKRLGIGFALVLLALIASTAISVLRLHALETATRQMMDVPLSKERMLADWSRYVYGGIRRTIAIAKTGDAALAEMFAKDSETSTKNSQDLAKQIEALPSSDEEKAIQQKFAQVRKDYLSTRNAIGKEQEAGNKAEAARLLEQHFLPTAKLYENTLDELVKLQRRTIDELADQVSDMARQSRQQLILLAALLTAFCIWWAWWLTQGITRPIHRAMAAASRVAQGDLASDLSRDESLIRKDETGQLLRSLRDMNEGLVRIVGNVRAGAESIAGASRQIAAGNLDLSSRTEQQASSLEQTAASMEELTATVKQNADNAQQANQLAATASSVAGRGGTVVSQVVSTMEAINASSRKIVDIISVIEGIAFQTNILALNAAVEAARAGEQGRGFAVVASEVRALAGRSAEAAKEIKALIGDSVTQISQGSELVHLAGNTMKEIVDSVRRVTDIMGEITAATSEQSAGIEQVNQAVVHIDQATQQNAALVEQASAAAQSMQEQANQLTQTVSVFKLGHVG</sequence>
<proteinExistence type="inferred from homology"/>
<gene>
    <name evidence="8" type="ORF">ACFSW6_11790</name>
</gene>
<dbReference type="CDD" id="cd19411">
    <property type="entry name" value="MCP2201-like_sensor"/>
    <property type="match status" value="1"/>
</dbReference>
<feature type="transmembrane region" description="Helical" evidence="5">
    <location>
        <begin position="192"/>
        <end position="210"/>
    </location>
</feature>
<dbReference type="Pfam" id="PF00672">
    <property type="entry name" value="HAMP"/>
    <property type="match status" value="1"/>
</dbReference>
<dbReference type="InterPro" id="IPR003660">
    <property type="entry name" value="HAMP_dom"/>
</dbReference>
<dbReference type="SMART" id="SM00304">
    <property type="entry name" value="HAMP"/>
    <property type="match status" value="1"/>
</dbReference>
<keyword evidence="9" id="KW-1185">Reference proteome</keyword>
<dbReference type="EMBL" id="JBHUMV010000005">
    <property type="protein sequence ID" value="MFD2754770.1"/>
    <property type="molecule type" value="Genomic_DNA"/>
</dbReference>
<dbReference type="InterPro" id="IPR051310">
    <property type="entry name" value="MCP_chemotaxis"/>
</dbReference>
<dbReference type="PANTHER" id="PTHR43531">
    <property type="entry name" value="PROTEIN ICFG"/>
    <property type="match status" value="1"/>
</dbReference>
<evidence type="ECO:0000256" key="3">
    <source>
        <dbReference type="PROSITE-ProRule" id="PRU00284"/>
    </source>
</evidence>
<dbReference type="SMART" id="SM00283">
    <property type="entry name" value="MA"/>
    <property type="match status" value="1"/>
</dbReference>
<feature type="transmembrane region" description="Helical" evidence="5">
    <location>
        <begin position="12"/>
        <end position="34"/>
    </location>
</feature>
<name>A0ABW5UMV4_9BURK</name>
<dbReference type="Gene3D" id="1.10.287.950">
    <property type="entry name" value="Methyl-accepting chemotaxis protein"/>
    <property type="match status" value="1"/>
</dbReference>
<protein>
    <submittedName>
        <fullName evidence="8">Methyl-accepting chemotaxis protein</fullName>
    </submittedName>
</protein>
<evidence type="ECO:0000256" key="2">
    <source>
        <dbReference type="ARBA" id="ARBA00029447"/>
    </source>
</evidence>
<keyword evidence="5" id="KW-0812">Transmembrane</keyword>